<dbReference type="EMBL" id="MWPZ01000003">
    <property type="protein sequence ID" value="TID02015.1"/>
    <property type="molecule type" value="Genomic_DNA"/>
</dbReference>
<dbReference type="OrthoDB" id="4842490at2759"/>
<accession>A0A4T0W991</accession>
<protein>
    <recommendedName>
        <fullName evidence="4">Secreted protein</fullName>
    </recommendedName>
</protein>
<reference evidence="2 3" key="1">
    <citation type="journal article" date="2019" name="Genome Biol. Evol.">
        <title>Genomic Plasticity Mediated by Transposable Elements in the Plant Pathogenic Fungus Colletotrichum higginsianum.</title>
        <authorList>
            <person name="Tsushima A."/>
            <person name="Gan P."/>
            <person name="Kumakura N."/>
            <person name="Narusaka M."/>
            <person name="Takano Y."/>
            <person name="Narusaka Y."/>
            <person name="Shirasu K."/>
        </authorList>
    </citation>
    <scope>NUCLEOTIDE SEQUENCE [LARGE SCALE GENOMIC DNA]</scope>
    <source>
        <strain evidence="2 3">MAFF305635-RFP</strain>
    </source>
</reference>
<comment type="caution">
    <text evidence="2">The sequence shown here is derived from an EMBL/GenBank/DDBJ whole genome shotgun (WGS) entry which is preliminary data.</text>
</comment>
<keyword evidence="1" id="KW-0732">Signal</keyword>
<feature type="signal peptide" evidence="1">
    <location>
        <begin position="1"/>
        <end position="17"/>
    </location>
</feature>
<evidence type="ECO:0000256" key="1">
    <source>
        <dbReference type="SAM" id="SignalP"/>
    </source>
</evidence>
<gene>
    <name evidence="2" type="ORF">CH35J_003559</name>
</gene>
<feature type="chain" id="PRO_5020557932" description="Secreted protein" evidence="1">
    <location>
        <begin position="18"/>
        <end position="263"/>
    </location>
</feature>
<evidence type="ECO:0000313" key="3">
    <source>
        <dbReference type="Proteomes" id="UP000305883"/>
    </source>
</evidence>
<sequence>MQVFLLILSLVAPTIIGAPTEEWTDGISDGFAGPGYIVPNNISIDPFVEIDPTIPGIRLALDLEAADAGLGPDVEPQGGGLEARAAVTTSFILGKTRAEYGCDQSIRAVFESAITTLCYQGGCDDGSSYYRSVRWSKGDRQRVNIRVAVTGTYSGNVRHRLVDAVKQTVNPQSATSYEKRWAVQIGLGGQAVLKCTMSRFPNYVQVTRRVNGNLRDEIKVTVYPPEKEKQIGCIIASTLAAIAGAIGGVAGGFFGTVAVPFCS</sequence>
<dbReference type="Proteomes" id="UP000305883">
    <property type="component" value="Unassembled WGS sequence"/>
</dbReference>
<evidence type="ECO:0008006" key="4">
    <source>
        <dbReference type="Google" id="ProtNLM"/>
    </source>
</evidence>
<organism evidence="2 3">
    <name type="scientific">Colletotrichum higginsianum</name>
    <dbReference type="NCBI Taxonomy" id="80884"/>
    <lineage>
        <taxon>Eukaryota</taxon>
        <taxon>Fungi</taxon>
        <taxon>Dikarya</taxon>
        <taxon>Ascomycota</taxon>
        <taxon>Pezizomycotina</taxon>
        <taxon>Sordariomycetes</taxon>
        <taxon>Hypocreomycetidae</taxon>
        <taxon>Glomerellales</taxon>
        <taxon>Glomerellaceae</taxon>
        <taxon>Colletotrichum</taxon>
        <taxon>Colletotrichum destructivum species complex</taxon>
    </lineage>
</organism>
<dbReference type="AlphaFoldDB" id="A0A4T0W991"/>
<name>A0A4T0W991_9PEZI</name>
<evidence type="ECO:0000313" key="2">
    <source>
        <dbReference type="EMBL" id="TID02015.1"/>
    </source>
</evidence>
<proteinExistence type="predicted"/>